<feature type="transmembrane region" description="Helical" evidence="1">
    <location>
        <begin position="63"/>
        <end position="85"/>
    </location>
</feature>
<keyword evidence="1" id="KW-1133">Transmembrane helix</keyword>
<organism evidence="2 3">
    <name type="scientific">Clunio marinus</name>
    <dbReference type="NCBI Taxonomy" id="568069"/>
    <lineage>
        <taxon>Eukaryota</taxon>
        <taxon>Metazoa</taxon>
        <taxon>Ecdysozoa</taxon>
        <taxon>Arthropoda</taxon>
        <taxon>Hexapoda</taxon>
        <taxon>Insecta</taxon>
        <taxon>Pterygota</taxon>
        <taxon>Neoptera</taxon>
        <taxon>Endopterygota</taxon>
        <taxon>Diptera</taxon>
        <taxon>Nematocera</taxon>
        <taxon>Chironomoidea</taxon>
        <taxon>Chironomidae</taxon>
        <taxon>Clunio</taxon>
    </lineage>
</organism>
<name>A0A1J1ICE9_9DIPT</name>
<feature type="transmembrane region" description="Helical" evidence="1">
    <location>
        <begin position="21"/>
        <end position="43"/>
    </location>
</feature>
<evidence type="ECO:0000313" key="2">
    <source>
        <dbReference type="EMBL" id="CRK97904.1"/>
    </source>
</evidence>
<sequence length="111" mass="12839">MTLCTYRVNKQRTLKLRTFDVANLNVSDTTNMCKLVFVFMVFWSTHTSKSIHIVRNYALSGMYAKYATFMLATILLVNLEIFEVVNWSVVQNQKHILFTITVLLALKGIKD</sequence>
<dbReference type="Proteomes" id="UP000183832">
    <property type="component" value="Unassembled WGS sequence"/>
</dbReference>
<keyword evidence="1" id="KW-0812">Transmembrane</keyword>
<accession>A0A1J1ICE9</accession>
<evidence type="ECO:0000256" key="1">
    <source>
        <dbReference type="SAM" id="Phobius"/>
    </source>
</evidence>
<reference evidence="2 3" key="1">
    <citation type="submission" date="2015-04" db="EMBL/GenBank/DDBJ databases">
        <authorList>
            <person name="Syromyatnikov M.Y."/>
            <person name="Popov V.N."/>
        </authorList>
    </citation>
    <scope>NUCLEOTIDE SEQUENCE [LARGE SCALE GENOMIC DNA]</scope>
</reference>
<proteinExistence type="predicted"/>
<keyword evidence="1" id="KW-0472">Membrane</keyword>
<protein>
    <submittedName>
        <fullName evidence="2">CLUMA_CG011279, isoform A</fullName>
    </submittedName>
</protein>
<evidence type="ECO:0000313" key="3">
    <source>
        <dbReference type="Proteomes" id="UP000183832"/>
    </source>
</evidence>
<dbReference type="AlphaFoldDB" id="A0A1J1ICE9"/>
<keyword evidence="3" id="KW-1185">Reference proteome</keyword>
<dbReference type="EMBL" id="CVRI01000047">
    <property type="protein sequence ID" value="CRK97904.1"/>
    <property type="molecule type" value="Genomic_DNA"/>
</dbReference>
<gene>
    <name evidence="2" type="ORF">CLUMA_CG011279</name>
</gene>